<evidence type="ECO:0000313" key="1">
    <source>
        <dbReference type="EMBL" id="MER7178870.1"/>
    </source>
</evidence>
<dbReference type="InterPro" id="IPR029068">
    <property type="entry name" value="Glyas_Bleomycin-R_OHBP_Dase"/>
</dbReference>
<dbReference type="RefSeq" id="WP_350777584.1">
    <property type="nucleotide sequence ID" value="NZ_JBEPEK010000023.1"/>
</dbReference>
<accession>A0ABV1WPS4</accession>
<organism evidence="1 2">
    <name type="scientific">Streptomyces hyaluromycini</name>
    <dbReference type="NCBI Taxonomy" id="1377993"/>
    <lineage>
        <taxon>Bacteria</taxon>
        <taxon>Bacillati</taxon>
        <taxon>Actinomycetota</taxon>
        <taxon>Actinomycetes</taxon>
        <taxon>Kitasatosporales</taxon>
        <taxon>Streptomycetaceae</taxon>
        <taxon>Streptomyces</taxon>
    </lineage>
</organism>
<evidence type="ECO:0000313" key="2">
    <source>
        <dbReference type="Proteomes" id="UP001474181"/>
    </source>
</evidence>
<protein>
    <recommendedName>
        <fullName evidence="3">VOC domain-containing protein</fullName>
    </recommendedName>
</protein>
<keyword evidence="2" id="KW-1185">Reference proteome</keyword>
<dbReference type="Proteomes" id="UP001474181">
    <property type="component" value="Unassembled WGS sequence"/>
</dbReference>
<sequence length="56" mass="6328">MSDLEETQRLLTAHGAEITFGPAKGPTGSYFFARHRDGAEVEYVQWTSELENRILT</sequence>
<dbReference type="SUPFAM" id="SSF54593">
    <property type="entry name" value="Glyoxalase/Bleomycin resistance protein/Dihydroxybiphenyl dioxygenase"/>
    <property type="match status" value="1"/>
</dbReference>
<name>A0ABV1WPS4_9ACTN</name>
<comment type="caution">
    <text evidence="1">The sequence shown here is derived from an EMBL/GenBank/DDBJ whole genome shotgun (WGS) entry which is preliminary data.</text>
</comment>
<reference evidence="1 2" key="1">
    <citation type="submission" date="2024-06" db="EMBL/GenBank/DDBJ databases">
        <title>The Natural Products Discovery Center: Release of the First 8490 Sequenced Strains for Exploring Actinobacteria Biosynthetic Diversity.</title>
        <authorList>
            <person name="Kalkreuter E."/>
            <person name="Kautsar S.A."/>
            <person name="Yang D."/>
            <person name="Bader C.D."/>
            <person name="Teijaro C.N."/>
            <person name="Fluegel L."/>
            <person name="Davis C.M."/>
            <person name="Simpson J.R."/>
            <person name="Lauterbach L."/>
            <person name="Steele A.D."/>
            <person name="Gui C."/>
            <person name="Meng S."/>
            <person name="Li G."/>
            <person name="Viehrig K."/>
            <person name="Ye F."/>
            <person name="Su P."/>
            <person name="Kiefer A.F."/>
            <person name="Nichols A."/>
            <person name="Cepeda A.J."/>
            <person name="Yan W."/>
            <person name="Fan B."/>
            <person name="Jiang Y."/>
            <person name="Adhikari A."/>
            <person name="Zheng C.-J."/>
            <person name="Schuster L."/>
            <person name="Cowan T.M."/>
            <person name="Smanski M.J."/>
            <person name="Chevrette M.G."/>
            <person name="De Carvalho L.P.S."/>
            <person name="Shen B."/>
        </authorList>
    </citation>
    <scope>NUCLEOTIDE SEQUENCE [LARGE SCALE GENOMIC DNA]</scope>
    <source>
        <strain evidence="1 2">NPDC000234</strain>
    </source>
</reference>
<dbReference type="Gene3D" id="3.10.180.10">
    <property type="entry name" value="2,3-Dihydroxybiphenyl 1,2-Dioxygenase, domain 1"/>
    <property type="match status" value="1"/>
</dbReference>
<dbReference type="EMBL" id="JBEPEK010000023">
    <property type="protein sequence ID" value="MER7178870.1"/>
    <property type="molecule type" value="Genomic_DNA"/>
</dbReference>
<proteinExistence type="predicted"/>
<gene>
    <name evidence="1" type="ORF">ABT404_05210</name>
</gene>
<evidence type="ECO:0008006" key="3">
    <source>
        <dbReference type="Google" id="ProtNLM"/>
    </source>
</evidence>